<dbReference type="Pfam" id="PF04359">
    <property type="entry name" value="DUF493"/>
    <property type="match status" value="1"/>
</dbReference>
<dbReference type="InterPro" id="IPR007454">
    <property type="entry name" value="UPF0250_YbeD-like"/>
</dbReference>
<dbReference type="HAMAP" id="MF_00659">
    <property type="entry name" value="UPF0250"/>
    <property type="match status" value="1"/>
</dbReference>
<gene>
    <name evidence="3" type="ORF">IWH25_03820</name>
</gene>
<dbReference type="EMBL" id="CP064781">
    <property type="protein sequence ID" value="QRJ64490.1"/>
    <property type="molecule type" value="Genomic_DNA"/>
</dbReference>
<dbReference type="Gene3D" id="3.30.70.260">
    <property type="match status" value="1"/>
</dbReference>
<dbReference type="Proteomes" id="UP000663444">
    <property type="component" value="Chromosome"/>
</dbReference>
<proteinExistence type="inferred from homology"/>
<organism evidence="3 4">
    <name type="scientific">Azospira restricta</name>
    <dbReference type="NCBI Taxonomy" id="404405"/>
    <lineage>
        <taxon>Bacteria</taxon>
        <taxon>Pseudomonadati</taxon>
        <taxon>Pseudomonadota</taxon>
        <taxon>Betaproteobacteria</taxon>
        <taxon>Rhodocyclales</taxon>
        <taxon>Rhodocyclaceae</taxon>
        <taxon>Azospira</taxon>
    </lineage>
</organism>
<name>A0A974Y4G1_9RHOO</name>
<dbReference type="SUPFAM" id="SSF117991">
    <property type="entry name" value="YbeD/HP0495-like"/>
    <property type="match status" value="1"/>
</dbReference>
<dbReference type="PANTHER" id="PTHR38036:SF1">
    <property type="entry name" value="UPF0250 PROTEIN YBED"/>
    <property type="match status" value="1"/>
</dbReference>
<dbReference type="PANTHER" id="PTHR38036">
    <property type="entry name" value="UPF0250 PROTEIN YBED"/>
    <property type="match status" value="1"/>
</dbReference>
<sequence>MADQKETLLEFPCDFPIKIMGLASNDLAQAVLAVVVRHDPGFDGATMEMRASSGGKYVSLTCTVTATSKAQLDALYMELTAHPLVKVVL</sequence>
<dbReference type="AlphaFoldDB" id="A0A974Y4G1"/>
<dbReference type="KEGG" id="ares:IWH25_03820"/>
<dbReference type="InterPro" id="IPR027471">
    <property type="entry name" value="YbeD-like_sf"/>
</dbReference>
<comment type="similarity">
    <text evidence="1 2">Belongs to the UPF0250 family.</text>
</comment>
<evidence type="ECO:0000313" key="3">
    <source>
        <dbReference type="EMBL" id="QRJ64490.1"/>
    </source>
</evidence>
<keyword evidence="4" id="KW-1185">Reference proteome</keyword>
<evidence type="ECO:0000256" key="2">
    <source>
        <dbReference type="HAMAP-Rule" id="MF_00659"/>
    </source>
</evidence>
<evidence type="ECO:0000256" key="1">
    <source>
        <dbReference type="ARBA" id="ARBA00008460"/>
    </source>
</evidence>
<protein>
    <recommendedName>
        <fullName evidence="2">UPF0250 protein IWH25_03820</fullName>
    </recommendedName>
</protein>
<accession>A0A974Y4G1</accession>
<dbReference type="GO" id="GO:0005829">
    <property type="term" value="C:cytosol"/>
    <property type="evidence" value="ECO:0007669"/>
    <property type="project" value="TreeGrafter"/>
</dbReference>
<dbReference type="RefSeq" id="WP_203388035.1">
    <property type="nucleotide sequence ID" value="NZ_CP064781.1"/>
</dbReference>
<reference evidence="3" key="1">
    <citation type="submission" date="2020-11" db="EMBL/GenBank/DDBJ databases">
        <title>Azospira restricta DSM 18626 genome sequence.</title>
        <authorList>
            <person name="Moe W.M."/>
        </authorList>
    </citation>
    <scope>NUCLEOTIDE SEQUENCE</scope>
    <source>
        <strain evidence="3">DSM 18626</strain>
    </source>
</reference>
<evidence type="ECO:0000313" key="4">
    <source>
        <dbReference type="Proteomes" id="UP000663444"/>
    </source>
</evidence>